<dbReference type="GO" id="GO:0008422">
    <property type="term" value="F:beta-glucosidase activity"/>
    <property type="evidence" value="ECO:0007669"/>
    <property type="project" value="TreeGrafter"/>
</dbReference>
<evidence type="ECO:0000313" key="3">
    <source>
        <dbReference type="EMBL" id="KAE8125765.1"/>
    </source>
</evidence>
<evidence type="ECO:0000256" key="2">
    <source>
        <dbReference type="RuleBase" id="RU003690"/>
    </source>
</evidence>
<gene>
    <name evidence="3" type="ORF">FH972_020539</name>
</gene>
<evidence type="ECO:0008006" key="5">
    <source>
        <dbReference type="Google" id="ProtNLM"/>
    </source>
</evidence>
<evidence type="ECO:0000313" key="4">
    <source>
        <dbReference type="Proteomes" id="UP000327013"/>
    </source>
</evidence>
<proteinExistence type="inferred from homology"/>
<dbReference type="InterPro" id="IPR001360">
    <property type="entry name" value="Glyco_hydro_1"/>
</dbReference>
<reference evidence="3 4" key="1">
    <citation type="submission" date="2019-06" db="EMBL/GenBank/DDBJ databases">
        <title>A chromosomal-level reference genome of Carpinus fangiana (Coryloideae, Betulaceae).</title>
        <authorList>
            <person name="Yang X."/>
            <person name="Wang Z."/>
            <person name="Zhang L."/>
            <person name="Hao G."/>
            <person name="Liu J."/>
            <person name="Yang Y."/>
        </authorList>
    </citation>
    <scope>NUCLEOTIDE SEQUENCE [LARGE SCALE GENOMIC DNA]</scope>
    <source>
        <strain evidence="3">Cfa_2016G</strain>
        <tissue evidence="3">Leaf</tissue>
    </source>
</reference>
<dbReference type="Pfam" id="PF00232">
    <property type="entry name" value="Glyco_hydro_1"/>
    <property type="match status" value="1"/>
</dbReference>
<dbReference type="Proteomes" id="UP000327013">
    <property type="component" value="Chromosome 8"/>
</dbReference>
<dbReference type="Gene3D" id="3.20.20.80">
    <property type="entry name" value="Glycosidases"/>
    <property type="match status" value="2"/>
</dbReference>
<dbReference type="PANTHER" id="PTHR10353:SF175">
    <property type="entry name" value="BETA-GLUCOSIDASE 18-LIKE ISOFORM X1"/>
    <property type="match status" value="1"/>
</dbReference>
<dbReference type="PANTHER" id="PTHR10353">
    <property type="entry name" value="GLYCOSYL HYDROLASE"/>
    <property type="match status" value="1"/>
</dbReference>
<keyword evidence="4" id="KW-1185">Reference proteome</keyword>
<accession>A0A5N6RTS6</accession>
<name>A0A5N6RTS6_9ROSI</name>
<dbReference type="GO" id="GO:0005975">
    <property type="term" value="P:carbohydrate metabolic process"/>
    <property type="evidence" value="ECO:0007669"/>
    <property type="project" value="InterPro"/>
</dbReference>
<protein>
    <recommendedName>
        <fullName evidence="5">Beta-glucosidase</fullName>
    </recommendedName>
</protein>
<evidence type="ECO:0000256" key="1">
    <source>
        <dbReference type="ARBA" id="ARBA00010838"/>
    </source>
</evidence>
<dbReference type="EMBL" id="CM017328">
    <property type="protein sequence ID" value="KAE8125765.1"/>
    <property type="molecule type" value="Genomic_DNA"/>
</dbReference>
<dbReference type="SUPFAM" id="SSF51445">
    <property type="entry name" value="(Trans)glycosidases"/>
    <property type="match status" value="2"/>
</dbReference>
<sequence>MNNWDIFSHIPGNINNNDNGDVAVDHYHRYLEDIETLQSLGVNAYRFSISWARILPRGRFGEINPRGITFYNKIIDNLLSRGIEPFVTIHHNEMPQELEDWYGGWLIMCLNCVTFSCRKDFAYFSEICFKSFGDRVKYWATMNEPNLSRDLGYLMGKYPPGRCSKPFGNCSAGDSDIEPIVAMHNMLLSHAMAVDLYRNHFQSFGDRVKYWATMNEPNLSRDLGYLMGKYPPGRCSKPFGNCSAGDSDIEPIVAMHNMLLSHAMAVDLYRNHFQQKQGGSIGIVVNALMYEPLTNEGIRLLCGSENYRMEARNQALEKPRSVYLISMSSNSYASKAPTSKASAVLYVD</sequence>
<dbReference type="OrthoDB" id="65569at2759"/>
<organism evidence="3 4">
    <name type="scientific">Carpinus fangiana</name>
    <dbReference type="NCBI Taxonomy" id="176857"/>
    <lineage>
        <taxon>Eukaryota</taxon>
        <taxon>Viridiplantae</taxon>
        <taxon>Streptophyta</taxon>
        <taxon>Embryophyta</taxon>
        <taxon>Tracheophyta</taxon>
        <taxon>Spermatophyta</taxon>
        <taxon>Magnoliopsida</taxon>
        <taxon>eudicotyledons</taxon>
        <taxon>Gunneridae</taxon>
        <taxon>Pentapetalae</taxon>
        <taxon>rosids</taxon>
        <taxon>fabids</taxon>
        <taxon>Fagales</taxon>
        <taxon>Betulaceae</taxon>
        <taxon>Carpinus</taxon>
    </lineage>
</organism>
<dbReference type="AlphaFoldDB" id="A0A5N6RTS6"/>
<comment type="similarity">
    <text evidence="1 2">Belongs to the glycosyl hydrolase 1 family.</text>
</comment>
<dbReference type="InterPro" id="IPR017853">
    <property type="entry name" value="GH"/>
</dbReference>